<accession>A0A0F8YMX7</accession>
<feature type="domain" description="VWFA" evidence="1">
    <location>
        <begin position="169"/>
        <end position="402"/>
    </location>
</feature>
<reference evidence="2" key="1">
    <citation type="journal article" date="2015" name="Nature">
        <title>Complex archaea that bridge the gap between prokaryotes and eukaryotes.</title>
        <authorList>
            <person name="Spang A."/>
            <person name="Saw J.H."/>
            <person name="Jorgensen S.L."/>
            <person name="Zaremba-Niedzwiedzka K."/>
            <person name="Martijn J."/>
            <person name="Lind A.E."/>
            <person name="van Eijk R."/>
            <person name="Schleper C."/>
            <person name="Guy L."/>
            <person name="Ettema T.J."/>
        </authorList>
    </citation>
    <scope>NUCLEOTIDE SEQUENCE</scope>
</reference>
<dbReference type="EMBL" id="LAZR01052513">
    <property type="protein sequence ID" value="KKK82778.1"/>
    <property type="molecule type" value="Genomic_DNA"/>
</dbReference>
<dbReference type="AlphaFoldDB" id="A0A0F8YMX7"/>
<comment type="caution">
    <text evidence="2">The sequence shown here is derived from an EMBL/GenBank/DDBJ whole genome shotgun (WGS) entry which is preliminary data.</text>
</comment>
<dbReference type="PROSITE" id="PS50234">
    <property type="entry name" value="VWFA"/>
    <property type="match status" value="1"/>
</dbReference>
<dbReference type="Gene3D" id="3.40.50.410">
    <property type="entry name" value="von Willebrand factor, type A domain"/>
    <property type="match status" value="1"/>
</dbReference>
<sequence>IEGRAYLNAEDLADLTLNEFDFIVIKSEYEDWAGVQILSSDEVDSGFIAVDGAVLESSNLNDGDEIEVFDAEVQGLQRVKLGIEPLEGQEIEQVILWIAENFNQLATVLKNRLVYPSLSINWPETEVGSLKIRFLESEPNLTGQQCGLIDPTGREIKLDVVPFTEMAFNAVLVLDVSGSMTKRDMKVENISGALEGLRKGIELNPEIEEFLELFEEGEKVSRAEAAAMAVMLFLSLKIAKGFGEQIIIQTFSSEVETFEVGGNKVIKAVGETKKAGIESIINHVAEKSQSSSGLTFLSGAVNEAFNAIENFAENQVIQKRNPTMIIVLTDGAPNKGGDTPDIPVNPIPVLKRQIIAHPDTVTYFIGLGEADKLMLNKLGETGKGGALMAEDLESLVKFYDSLAKDFQLT</sequence>
<evidence type="ECO:0000313" key="2">
    <source>
        <dbReference type="EMBL" id="KKK82778.1"/>
    </source>
</evidence>
<gene>
    <name evidence="2" type="ORF">LCGC14_2799990</name>
</gene>
<proteinExistence type="predicted"/>
<feature type="non-terminal residue" evidence="2">
    <location>
        <position position="1"/>
    </location>
</feature>
<protein>
    <recommendedName>
        <fullName evidence="1">VWFA domain-containing protein</fullName>
    </recommendedName>
</protein>
<name>A0A0F8YMX7_9ZZZZ</name>
<organism evidence="2">
    <name type="scientific">marine sediment metagenome</name>
    <dbReference type="NCBI Taxonomy" id="412755"/>
    <lineage>
        <taxon>unclassified sequences</taxon>
        <taxon>metagenomes</taxon>
        <taxon>ecological metagenomes</taxon>
    </lineage>
</organism>
<dbReference type="SUPFAM" id="SSF53300">
    <property type="entry name" value="vWA-like"/>
    <property type="match status" value="1"/>
</dbReference>
<dbReference type="InterPro" id="IPR036465">
    <property type="entry name" value="vWFA_dom_sf"/>
</dbReference>
<dbReference type="InterPro" id="IPR002035">
    <property type="entry name" value="VWF_A"/>
</dbReference>
<evidence type="ECO:0000259" key="1">
    <source>
        <dbReference type="PROSITE" id="PS50234"/>
    </source>
</evidence>
<feature type="non-terminal residue" evidence="2">
    <location>
        <position position="409"/>
    </location>
</feature>